<gene>
    <name evidence="1" type="ORF">BECKTC1821E_GA0114239_100262</name>
</gene>
<accession>A0A450YA38</accession>
<name>A0A450YA38_9GAMM</name>
<sequence length="275" mass="31584">MCLSDGAILDLPPFSNFQRNVMWIDDYLKYALHRELWHLSQELVRNKNGGVLTERVPDTHVFKKRPKVENAGYYTLGGYLPTVLYGAIMNAWIQPDHAANLPQTQQNSFPPGVLTRALEDALKTGWLNERNAPKLKDDLRRVAMERIAEVAEEWEKLKLKNGKGQSLAALWVTNPCASPIEDMDETIRKELKIEKEWIGWGLFKDPKSKLNDAENLNPKAREALDILIDDAVNYIEWTLERPRFIQSVRAVHQGDLRFDLRWKGKISGGNQRIGK</sequence>
<dbReference type="AlphaFoldDB" id="A0A450YA38"/>
<organism evidence="1">
    <name type="scientific">Candidatus Kentrum sp. TC</name>
    <dbReference type="NCBI Taxonomy" id="2126339"/>
    <lineage>
        <taxon>Bacteria</taxon>
        <taxon>Pseudomonadati</taxon>
        <taxon>Pseudomonadota</taxon>
        <taxon>Gammaproteobacteria</taxon>
        <taxon>Candidatus Kentrum</taxon>
    </lineage>
</organism>
<protein>
    <submittedName>
        <fullName evidence="1">Uncharacterized protein</fullName>
    </submittedName>
</protein>
<proteinExistence type="predicted"/>
<evidence type="ECO:0000313" key="1">
    <source>
        <dbReference type="EMBL" id="VFK38375.1"/>
    </source>
</evidence>
<reference evidence="1" key="1">
    <citation type="submission" date="2019-02" db="EMBL/GenBank/DDBJ databases">
        <authorList>
            <person name="Gruber-Vodicka R. H."/>
            <person name="Seah K. B. B."/>
        </authorList>
    </citation>
    <scope>NUCLEOTIDE SEQUENCE</scope>
    <source>
        <strain evidence="1">BECK_BZ125</strain>
    </source>
</reference>
<dbReference type="EMBL" id="CAADFT010000002">
    <property type="protein sequence ID" value="VFK38375.1"/>
    <property type="molecule type" value="Genomic_DNA"/>
</dbReference>